<organism evidence="8 9">
    <name type="scientific">Spinacia oleracea</name>
    <name type="common">Spinach</name>
    <dbReference type="NCBI Taxonomy" id="3562"/>
    <lineage>
        <taxon>Eukaryota</taxon>
        <taxon>Viridiplantae</taxon>
        <taxon>Streptophyta</taxon>
        <taxon>Embryophyta</taxon>
        <taxon>Tracheophyta</taxon>
        <taxon>Spermatophyta</taxon>
        <taxon>Magnoliopsida</taxon>
        <taxon>eudicotyledons</taxon>
        <taxon>Gunneridae</taxon>
        <taxon>Pentapetalae</taxon>
        <taxon>Caryophyllales</taxon>
        <taxon>Chenopodiaceae</taxon>
        <taxon>Chenopodioideae</taxon>
        <taxon>Anserineae</taxon>
        <taxon>Spinacia</taxon>
    </lineage>
</organism>
<keyword evidence="3 5" id="KW-0863">Zinc-finger</keyword>
<keyword evidence="2 6" id="KW-0479">Metal-binding</keyword>
<reference evidence="8" key="1">
    <citation type="journal article" date="2021" name="Nat. Commun.">
        <title>Genomic analyses provide insights into spinach domestication and the genetic basis of agronomic traits.</title>
        <authorList>
            <person name="Cai X."/>
            <person name="Sun X."/>
            <person name="Xu C."/>
            <person name="Sun H."/>
            <person name="Wang X."/>
            <person name="Ge C."/>
            <person name="Zhang Z."/>
            <person name="Wang Q."/>
            <person name="Fei Z."/>
            <person name="Jiao C."/>
            <person name="Wang Q."/>
        </authorList>
    </citation>
    <scope>NUCLEOTIDE SEQUENCE [LARGE SCALE GENOMIC DNA]</scope>
    <source>
        <strain evidence="8">cv. Varoflay</strain>
    </source>
</reference>
<dbReference type="Pfam" id="PF10551">
    <property type="entry name" value="MULE"/>
    <property type="match status" value="1"/>
</dbReference>
<evidence type="ECO:0000256" key="3">
    <source>
        <dbReference type="ARBA" id="ARBA00022771"/>
    </source>
</evidence>
<evidence type="ECO:0000256" key="4">
    <source>
        <dbReference type="ARBA" id="ARBA00022833"/>
    </source>
</evidence>
<evidence type="ECO:0000256" key="6">
    <source>
        <dbReference type="RuleBase" id="RU367018"/>
    </source>
</evidence>
<evidence type="ECO:0000256" key="5">
    <source>
        <dbReference type="PROSITE-ProRule" id="PRU00325"/>
    </source>
</evidence>
<gene>
    <name evidence="9" type="primary">LOC110784663</name>
</gene>
<evidence type="ECO:0000256" key="1">
    <source>
        <dbReference type="ARBA" id="ARBA00005889"/>
    </source>
</evidence>
<sequence>MGKPPKGILTDRCKAIGKAVQVAFPEVPHRLCIWHIMQNASRNLGKLAQWKEIDVAFLTVVHDSLNVEEFEEAWATMVTTYNLHSKDWINDTYLNRRSWVPGYWRNLFWAGMSLTQRSEGMNRFFKTYVSLNTGLIQFMLQFETTLRGKVEEEKKLYLDPATKPYTYDNTLIAEVVFCKAYTNTKLKEVRDEIIGLAHTNLLSTGQDGTKFLYDAEEKIARPVNKAKRRTFQVTVDKEKGEFTCSCRLFEFRGILCRHIIGAINNQDVKNIPDKYILSRWRKDVVRDYEGIKVSYYDPNDSSRFKNSREVEKRNSYISTLALHNSETLSIFMEATEKIRVSLEDSIGISRTAGDNFMEW</sequence>
<dbReference type="PROSITE" id="PS50966">
    <property type="entry name" value="ZF_SWIM"/>
    <property type="match status" value="1"/>
</dbReference>
<dbReference type="InterPro" id="IPR031052">
    <property type="entry name" value="FHY3/FAR1"/>
</dbReference>
<evidence type="ECO:0000259" key="7">
    <source>
        <dbReference type="PROSITE" id="PS50966"/>
    </source>
</evidence>
<dbReference type="InterPro" id="IPR006564">
    <property type="entry name" value="Znf_PMZ"/>
</dbReference>
<comment type="subcellular location">
    <subcellularLocation>
        <location evidence="6">Nucleus</location>
    </subcellularLocation>
</comment>
<keyword evidence="6" id="KW-0539">Nucleus</keyword>
<protein>
    <recommendedName>
        <fullName evidence="6">Protein FAR1-RELATED SEQUENCE</fullName>
    </recommendedName>
</protein>
<dbReference type="PANTHER" id="PTHR31669">
    <property type="entry name" value="PROTEIN FAR1-RELATED SEQUENCE 10-RELATED"/>
    <property type="match status" value="1"/>
</dbReference>
<dbReference type="AlphaFoldDB" id="A0A9R0I8K4"/>
<dbReference type="KEGG" id="soe:110784663"/>
<dbReference type="PANTHER" id="PTHR31669:SF283">
    <property type="entry name" value="PROTEIN FAR1-RELATED SEQUENCE"/>
    <property type="match status" value="1"/>
</dbReference>
<accession>A0A9R0I8K4</accession>
<dbReference type="Proteomes" id="UP000813463">
    <property type="component" value="Chromosome 4"/>
</dbReference>
<name>A0A9R0I8K4_SPIOL</name>
<comment type="similarity">
    <text evidence="1 6">Belongs to the FHY3/FAR1 family.</text>
</comment>
<dbReference type="GeneID" id="110784663"/>
<dbReference type="GO" id="GO:0008270">
    <property type="term" value="F:zinc ion binding"/>
    <property type="evidence" value="ECO:0007669"/>
    <property type="project" value="UniProtKB-KW"/>
</dbReference>
<keyword evidence="8" id="KW-1185">Reference proteome</keyword>
<comment type="function">
    <text evidence="6">Putative transcription activator involved in regulating light control of development.</text>
</comment>
<keyword evidence="4 6" id="KW-0862">Zinc</keyword>
<dbReference type="InterPro" id="IPR007527">
    <property type="entry name" value="Znf_SWIM"/>
</dbReference>
<dbReference type="InterPro" id="IPR018289">
    <property type="entry name" value="MULE_transposase_dom"/>
</dbReference>
<dbReference type="RefSeq" id="XP_021844812.2">
    <property type="nucleotide sequence ID" value="XM_021989120.2"/>
</dbReference>
<evidence type="ECO:0000313" key="8">
    <source>
        <dbReference type="Proteomes" id="UP000813463"/>
    </source>
</evidence>
<proteinExistence type="inferred from homology"/>
<dbReference type="Pfam" id="PF04434">
    <property type="entry name" value="SWIM"/>
    <property type="match status" value="1"/>
</dbReference>
<feature type="domain" description="SWIM-type" evidence="7">
    <location>
        <begin position="231"/>
        <end position="267"/>
    </location>
</feature>
<evidence type="ECO:0000313" key="9">
    <source>
        <dbReference type="RefSeq" id="XP_021844812.2"/>
    </source>
</evidence>
<dbReference type="SMART" id="SM00575">
    <property type="entry name" value="ZnF_PMZ"/>
    <property type="match status" value="1"/>
</dbReference>
<reference evidence="9" key="2">
    <citation type="submission" date="2025-08" db="UniProtKB">
        <authorList>
            <consortium name="RefSeq"/>
        </authorList>
    </citation>
    <scope>IDENTIFICATION</scope>
    <source>
        <tissue evidence="9">Leaf</tissue>
    </source>
</reference>
<evidence type="ECO:0000256" key="2">
    <source>
        <dbReference type="ARBA" id="ARBA00022723"/>
    </source>
</evidence>